<evidence type="ECO:0000313" key="3">
    <source>
        <dbReference type="WBParaSite" id="Csp11.Scaffold629.g9045.t1"/>
    </source>
</evidence>
<dbReference type="Pfam" id="PF08277">
    <property type="entry name" value="PAN_3"/>
    <property type="match status" value="1"/>
</dbReference>
<evidence type="ECO:0000313" key="2">
    <source>
        <dbReference type="Proteomes" id="UP000095282"/>
    </source>
</evidence>
<proteinExistence type="predicted"/>
<sequence>MVLMKGSPDPSTSYPTTILAGLSFDDCVSQCFSNDLCVASYGNNKSVCYLYLMGDISKIKTDNTSDDKIGMKMQKTCTTCPLTVSDLLEGVDNSFDANVTSSYQILTKETPGYYRINYSNL</sequence>
<feature type="domain" description="PAN-3" evidence="1">
    <location>
        <begin position="1"/>
        <end position="103"/>
    </location>
</feature>
<dbReference type="InterPro" id="IPR006583">
    <property type="entry name" value="PAN-3_domain"/>
</dbReference>
<organism evidence="2 3">
    <name type="scientific">Caenorhabditis tropicalis</name>
    <dbReference type="NCBI Taxonomy" id="1561998"/>
    <lineage>
        <taxon>Eukaryota</taxon>
        <taxon>Metazoa</taxon>
        <taxon>Ecdysozoa</taxon>
        <taxon>Nematoda</taxon>
        <taxon>Chromadorea</taxon>
        <taxon>Rhabditida</taxon>
        <taxon>Rhabditina</taxon>
        <taxon>Rhabditomorpha</taxon>
        <taxon>Rhabditoidea</taxon>
        <taxon>Rhabditidae</taxon>
        <taxon>Peloderinae</taxon>
        <taxon>Caenorhabditis</taxon>
    </lineage>
</organism>
<protein>
    <submittedName>
        <fullName evidence="3">CW domain-containing protein</fullName>
    </submittedName>
</protein>
<accession>A0A1I7UGC1</accession>
<reference evidence="3" key="1">
    <citation type="submission" date="2016-11" db="UniProtKB">
        <authorList>
            <consortium name="WormBaseParasite"/>
        </authorList>
    </citation>
    <scope>IDENTIFICATION</scope>
</reference>
<dbReference type="PANTHER" id="PTHR47629:SF10">
    <property type="entry name" value="PAN-3 DOMAIN-CONTAINING PROTEIN"/>
    <property type="match status" value="1"/>
</dbReference>
<dbReference type="AlphaFoldDB" id="A0A1I7UGC1"/>
<dbReference type="eggNOG" id="ENOG502THZD">
    <property type="taxonomic scope" value="Eukaryota"/>
</dbReference>
<name>A0A1I7UGC1_9PELO</name>
<dbReference type="Proteomes" id="UP000095282">
    <property type="component" value="Unplaced"/>
</dbReference>
<dbReference type="PANTHER" id="PTHR47629">
    <property type="entry name" value="C-TYPE LECTIN-RELATED"/>
    <property type="match status" value="1"/>
</dbReference>
<dbReference type="SMART" id="SM00605">
    <property type="entry name" value="CW"/>
    <property type="match status" value="1"/>
</dbReference>
<dbReference type="WBParaSite" id="Csp11.Scaffold629.g9045.t1">
    <property type="protein sequence ID" value="Csp11.Scaffold629.g9045.t1"/>
    <property type="gene ID" value="Csp11.Scaffold629.g9045"/>
</dbReference>
<evidence type="ECO:0000259" key="1">
    <source>
        <dbReference type="SMART" id="SM00605"/>
    </source>
</evidence>
<keyword evidence="2" id="KW-1185">Reference proteome</keyword>